<evidence type="ECO:0000313" key="1">
    <source>
        <dbReference type="EMBL" id="GFJ93193.1"/>
    </source>
</evidence>
<proteinExistence type="predicted"/>
<keyword evidence="2" id="KW-1185">Reference proteome</keyword>
<accession>A0A6V8L7G2</accession>
<protein>
    <submittedName>
        <fullName evidence="1">Uncharacterized protein</fullName>
    </submittedName>
</protein>
<dbReference type="RefSeq" id="WP_173079880.1">
    <property type="nucleotide sequence ID" value="NZ_BAABJB010000043.1"/>
</dbReference>
<sequence>MSGQPIAPGTLIDVTQLLDDLAQLVDVAAANAEADQRHRAVSAASEIRLLRAQLCPPTQNPPGRTPGRWYARLAAAFGDVSNLPHAALIDRIDQLEQSIDRTLSLQRRRWWRANRR</sequence>
<reference evidence="1 2" key="1">
    <citation type="submission" date="2020-03" db="EMBL/GenBank/DDBJ databases">
        <title>Whole genome shotgun sequence of Phytohabitans rumicis NBRC 108638.</title>
        <authorList>
            <person name="Komaki H."/>
            <person name="Tamura T."/>
        </authorList>
    </citation>
    <scope>NUCLEOTIDE SEQUENCE [LARGE SCALE GENOMIC DNA]</scope>
    <source>
        <strain evidence="1 2">NBRC 108638</strain>
    </source>
</reference>
<name>A0A6V8L7G2_9ACTN</name>
<gene>
    <name evidence="1" type="ORF">Prum_068350</name>
</gene>
<dbReference type="AlphaFoldDB" id="A0A6V8L7G2"/>
<dbReference type="EMBL" id="BLPG01000001">
    <property type="protein sequence ID" value="GFJ93193.1"/>
    <property type="molecule type" value="Genomic_DNA"/>
</dbReference>
<reference evidence="1 2" key="2">
    <citation type="submission" date="2020-03" db="EMBL/GenBank/DDBJ databases">
        <authorList>
            <person name="Ichikawa N."/>
            <person name="Kimura A."/>
            <person name="Kitahashi Y."/>
            <person name="Uohara A."/>
        </authorList>
    </citation>
    <scope>NUCLEOTIDE SEQUENCE [LARGE SCALE GENOMIC DNA]</scope>
    <source>
        <strain evidence="1 2">NBRC 108638</strain>
    </source>
</reference>
<organism evidence="1 2">
    <name type="scientific">Phytohabitans rumicis</name>
    <dbReference type="NCBI Taxonomy" id="1076125"/>
    <lineage>
        <taxon>Bacteria</taxon>
        <taxon>Bacillati</taxon>
        <taxon>Actinomycetota</taxon>
        <taxon>Actinomycetes</taxon>
        <taxon>Micromonosporales</taxon>
        <taxon>Micromonosporaceae</taxon>
    </lineage>
</organism>
<comment type="caution">
    <text evidence="1">The sequence shown here is derived from an EMBL/GenBank/DDBJ whole genome shotgun (WGS) entry which is preliminary data.</text>
</comment>
<dbReference type="Proteomes" id="UP000482960">
    <property type="component" value="Unassembled WGS sequence"/>
</dbReference>
<evidence type="ECO:0000313" key="2">
    <source>
        <dbReference type="Proteomes" id="UP000482960"/>
    </source>
</evidence>